<keyword evidence="3" id="KW-1185">Reference proteome</keyword>
<dbReference type="AlphaFoldDB" id="B4VZD0"/>
<dbReference type="OrthoDB" id="454733at2"/>
<sequence length="138" mass="16030">MSNKNKFKPLQQDEIVSLHEDSLSILISHPTFKVIELLRATINLILSYDNVLNDSVKKKKRDQKEVNNWWNQGIQCQVLTHEGKGWQNGKVRLTLEFCPDEPEIEETSASNEPEIPQPESPLDDLRQRINQENQPENQ</sequence>
<gene>
    <name evidence="2" type="ORF">MC7420_5022</name>
</gene>
<dbReference type="STRING" id="118168.MC7420_5022"/>
<organism evidence="2 3">
    <name type="scientific">Coleofasciculus chthonoplastes PCC 7420</name>
    <dbReference type="NCBI Taxonomy" id="118168"/>
    <lineage>
        <taxon>Bacteria</taxon>
        <taxon>Bacillati</taxon>
        <taxon>Cyanobacteriota</taxon>
        <taxon>Cyanophyceae</taxon>
        <taxon>Coleofasciculales</taxon>
        <taxon>Coleofasciculaceae</taxon>
        <taxon>Coleofasciculus</taxon>
    </lineage>
</organism>
<evidence type="ECO:0000256" key="1">
    <source>
        <dbReference type="SAM" id="MobiDB-lite"/>
    </source>
</evidence>
<proteinExistence type="predicted"/>
<dbReference type="Pfam" id="PF08872">
    <property type="entry name" value="KGK"/>
    <property type="match status" value="1"/>
</dbReference>
<dbReference type="Proteomes" id="UP000003835">
    <property type="component" value="Unassembled WGS sequence"/>
</dbReference>
<dbReference type="eggNOG" id="ENOG50332KQ">
    <property type="taxonomic scope" value="Bacteria"/>
</dbReference>
<dbReference type="EMBL" id="DS989862">
    <property type="protein sequence ID" value="EDX72749.1"/>
    <property type="molecule type" value="Genomic_DNA"/>
</dbReference>
<dbReference type="HOGENOM" id="CLU_136180_1_0_3"/>
<protein>
    <submittedName>
        <fullName evidence="2">KGK domain superfamily</fullName>
    </submittedName>
</protein>
<dbReference type="RefSeq" id="WP_006104203.1">
    <property type="nucleotide sequence ID" value="NZ_DS989862.1"/>
</dbReference>
<name>B4VZD0_9CYAN</name>
<feature type="region of interest" description="Disordered" evidence="1">
    <location>
        <begin position="100"/>
        <end position="138"/>
    </location>
</feature>
<evidence type="ECO:0000313" key="3">
    <source>
        <dbReference type="Proteomes" id="UP000003835"/>
    </source>
</evidence>
<accession>B4VZD0</accession>
<evidence type="ECO:0000313" key="2">
    <source>
        <dbReference type="EMBL" id="EDX72749.1"/>
    </source>
</evidence>
<dbReference type="InterPro" id="IPR014971">
    <property type="entry name" value="KGK"/>
</dbReference>
<reference evidence="2 3" key="1">
    <citation type="submission" date="2008-07" db="EMBL/GenBank/DDBJ databases">
        <authorList>
            <person name="Tandeau de Marsac N."/>
            <person name="Ferriera S."/>
            <person name="Johnson J."/>
            <person name="Kravitz S."/>
            <person name="Beeson K."/>
            <person name="Sutton G."/>
            <person name="Rogers Y.-H."/>
            <person name="Friedman R."/>
            <person name="Frazier M."/>
            <person name="Venter J.C."/>
        </authorList>
    </citation>
    <scope>NUCLEOTIDE SEQUENCE [LARGE SCALE GENOMIC DNA]</scope>
    <source>
        <strain evidence="2 3">PCC 7420</strain>
    </source>
</reference>